<sequence>MKLIVSKNDLSSLMKLIVSQNDLSSLMKLIVCERNAITRLFTYLISSNSSFYLSGCSTYPSLSNLVCYSIDLPLGWILGYLRSDQHPIPLQMVKQLSLTIHLFPLRASQPVLALAVLPLEL</sequence>
<proteinExistence type="predicted"/>
<accession>A0A088BFZ5</accession>
<reference evidence="1" key="1">
    <citation type="journal article" date="2014" name="PLoS ONE">
        <title>Complete Mitochondrial Genome of Eruca sativa Mill. (Garden Rocket).</title>
        <authorList>
            <person name="Wang Y."/>
            <person name="Chu P."/>
            <person name="Yang Q."/>
            <person name="Chang S."/>
            <person name="Chen J."/>
            <person name="Hu M."/>
            <person name="Guan R."/>
        </authorList>
    </citation>
    <scope>NUCLEOTIDE SEQUENCE</scope>
    <source>
        <tissue evidence="1">Etiolated seedling</tissue>
    </source>
</reference>
<dbReference type="AlphaFoldDB" id="A0A088BFZ5"/>
<evidence type="ECO:0000313" key="1">
    <source>
        <dbReference type="EMBL" id="AGY62783.1"/>
    </source>
</evidence>
<geneLocation type="mitochondrion" evidence="1"/>
<protein>
    <submittedName>
        <fullName evidence="1">Orf121c</fullName>
    </submittedName>
</protein>
<dbReference type="EMBL" id="KF442616">
    <property type="protein sequence ID" value="AGY62783.1"/>
    <property type="molecule type" value="Genomic_DNA"/>
</dbReference>
<organism evidence="1">
    <name type="scientific">Eruca vesicaria subsp. sativa</name>
    <name type="common">Garden rocket</name>
    <name type="synonym">Eruca sativa</name>
    <dbReference type="NCBI Taxonomy" id="29727"/>
    <lineage>
        <taxon>Eukaryota</taxon>
        <taxon>Viridiplantae</taxon>
        <taxon>Streptophyta</taxon>
        <taxon>Embryophyta</taxon>
        <taxon>Tracheophyta</taxon>
        <taxon>Spermatophyta</taxon>
        <taxon>Magnoliopsida</taxon>
        <taxon>eudicotyledons</taxon>
        <taxon>Gunneridae</taxon>
        <taxon>Pentapetalae</taxon>
        <taxon>rosids</taxon>
        <taxon>malvids</taxon>
        <taxon>Brassicales</taxon>
        <taxon>Brassicaceae</taxon>
        <taxon>Brassiceae</taxon>
        <taxon>Eruca</taxon>
    </lineage>
</organism>
<gene>
    <name evidence="1" type="primary">orf121c</name>
    <name evidence="1" type="ORF">ErsatMp021</name>
</gene>
<keyword evidence="1" id="KW-0496">Mitochondrion</keyword>
<name>A0A088BFZ5_ERUVS</name>